<accession>A0ABU9DH38</accession>
<dbReference type="PANTHER" id="PTHR34136:SF1">
    <property type="entry name" value="UDP-N-ACETYL-D-MANNOSAMINURONIC ACID TRANSFERASE"/>
    <property type="match status" value="1"/>
</dbReference>
<evidence type="ECO:0000313" key="4">
    <source>
        <dbReference type="Proteomes" id="UP001469365"/>
    </source>
</evidence>
<dbReference type="InterPro" id="IPR004629">
    <property type="entry name" value="WecG_TagA_CpsF"/>
</dbReference>
<dbReference type="EMBL" id="JBBPCC010000005">
    <property type="protein sequence ID" value="MEK8128196.1"/>
    <property type="molecule type" value="Genomic_DNA"/>
</dbReference>
<comment type="caution">
    <text evidence="3">The sequence shown here is derived from an EMBL/GenBank/DDBJ whole genome shotgun (WGS) entry which is preliminary data.</text>
</comment>
<sequence length="250" mass="27593">MTESVSILGIPFSKLTLDQTTHRLAGHIAGPSSGLFHLITANPEITIASQSDELLRQIVSEADLITPDGIGIVLASRRQGEPVPERVTGYDLLLRLLDQGNRLGWSFYFLGTDEETNARAAGRIAELYPKVSIAGRHHGFFGAEEESGILAEIRQVQPDILIVAMGAPYSDKWIYKHKAELASVRVVFGVGGSLDVIAGKVKPTPAIWKRLNLEWLHRLLTVPAAKGQKSRWRRQSALPKFVYRAILRRG</sequence>
<dbReference type="RefSeq" id="WP_341415266.1">
    <property type="nucleotide sequence ID" value="NZ_JBBPCC010000005.1"/>
</dbReference>
<dbReference type="NCBIfam" id="TIGR00696">
    <property type="entry name" value="wecG_tagA_cpsF"/>
    <property type="match status" value="1"/>
</dbReference>
<organism evidence="3 4">
    <name type="scientific">Paenibacillus filicis</name>
    <dbReference type="NCBI Taxonomy" id="669464"/>
    <lineage>
        <taxon>Bacteria</taxon>
        <taxon>Bacillati</taxon>
        <taxon>Bacillota</taxon>
        <taxon>Bacilli</taxon>
        <taxon>Bacillales</taxon>
        <taxon>Paenibacillaceae</taxon>
        <taxon>Paenibacillus</taxon>
    </lineage>
</organism>
<gene>
    <name evidence="3" type="ORF">WMW72_09800</name>
</gene>
<keyword evidence="2" id="KW-0808">Transferase</keyword>
<dbReference type="CDD" id="cd06533">
    <property type="entry name" value="Glyco_transf_WecG_TagA"/>
    <property type="match status" value="1"/>
</dbReference>
<dbReference type="Proteomes" id="UP001469365">
    <property type="component" value="Unassembled WGS sequence"/>
</dbReference>
<dbReference type="Pfam" id="PF03808">
    <property type="entry name" value="Glyco_tran_WecG"/>
    <property type="match status" value="1"/>
</dbReference>
<evidence type="ECO:0000256" key="2">
    <source>
        <dbReference type="ARBA" id="ARBA00022679"/>
    </source>
</evidence>
<dbReference type="PANTHER" id="PTHR34136">
    <property type="match status" value="1"/>
</dbReference>
<reference evidence="3 4" key="1">
    <citation type="submission" date="2024-04" db="EMBL/GenBank/DDBJ databases">
        <title>draft genome sequnece of Paenibacillus filicis.</title>
        <authorList>
            <person name="Kim D.-U."/>
        </authorList>
    </citation>
    <scope>NUCLEOTIDE SEQUENCE [LARGE SCALE GENOMIC DNA]</scope>
    <source>
        <strain evidence="3 4">KACC14197</strain>
    </source>
</reference>
<keyword evidence="4" id="KW-1185">Reference proteome</keyword>
<name>A0ABU9DH38_9BACL</name>
<protein>
    <submittedName>
        <fullName evidence="3">WecB/TagA/CpsF family glycosyltransferase</fullName>
    </submittedName>
</protein>
<evidence type="ECO:0000256" key="1">
    <source>
        <dbReference type="ARBA" id="ARBA00022676"/>
    </source>
</evidence>
<keyword evidence="1" id="KW-0328">Glycosyltransferase</keyword>
<evidence type="ECO:0000313" key="3">
    <source>
        <dbReference type="EMBL" id="MEK8128196.1"/>
    </source>
</evidence>
<proteinExistence type="predicted"/>